<evidence type="ECO:0000313" key="1">
    <source>
        <dbReference type="EMBL" id="GAA3741369.1"/>
    </source>
</evidence>
<dbReference type="Proteomes" id="UP001500908">
    <property type="component" value="Unassembled WGS sequence"/>
</dbReference>
<sequence>MDDVTFSLASAVAGKATETLATSARETLVHLRRSVRQRFRGNPDARAALEAAQDDPEDSGAVRALAGHITAVERDDSGIAELVGRLRPHFTREGDVTNTIEGEISGTAVQARDIHGGLTIEGRGTRRRA</sequence>
<accession>A0ABP7FJU9</accession>
<dbReference type="RefSeq" id="WP_344970384.1">
    <property type="nucleotide sequence ID" value="NZ_BAABDD010000008.1"/>
</dbReference>
<dbReference type="EMBL" id="BAABDD010000008">
    <property type="protein sequence ID" value="GAA3741369.1"/>
    <property type="molecule type" value="Genomic_DNA"/>
</dbReference>
<evidence type="ECO:0000313" key="2">
    <source>
        <dbReference type="Proteomes" id="UP001500908"/>
    </source>
</evidence>
<name>A0ABP7FJU9_9ACTN</name>
<comment type="caution">
    <text evidence="1">The sequence shown here is derived from an EMBL/GenBank/DDBJ whole genome shotgun (WGS) entry which is preliminary data.</text>
</comment>
<proteinExistence type="predicted"/>
<gene>
    <name evidence="1" type="ORF">GCM10022402_21470</name>
</gene>
<reference evidence="2" key="1">
    <citation type="journal article" date="2019" name="Int. J. Syst. Evol. Microbiol.">
        <title>The Global Catalogue of Microorganisms (GCM) 10K type strain sequencing project: providing services to taxonomists for standard genome sequencing and annotation.</title>
        <authorList>
            <consortium name="The Broad Institute Genomics Platform"/>
            <consortium name="The Broad Institute Genome Sequencing Center for Infectious Disease"/>
            <person name="Wu L."/>
            <person name="Ma J."/>
        </authorList>
    </citation>
    <scope>NUCLEOTIDE SEQUENCE [LARGE SCALE GENOMIC DNA]</scope>
    <source>
        <strain evidence="2">JCM 17137</strain>
    </source>
</reference>
<protein>
    <submittedName>
        <fullName evidence="1">Uncharacterized protein</fullName>
    </submittedName>
</protein>
<keyword evidence="2" id="KW-1185">Reference proteome</keyword>
<organism evidence="1 2">
    <name type="scientific">Salinactinospora qingdaonensis</name>
    <dbReference type="NCBI Taxonomy" id="702744"/>
    <lineage>
        <taxon>Bacteria</taxon>
        <taxon>Bacillati</taxon>
        <taxon>Actinomycetota</taxon>
        <taxon>Actinomycetes</taxon>
        <taxon>Streptosporangiales</taxon>
        <taxon>Nocardiopsidaceae</taxon>
        <taxon>Salinactinospora</taxon>
    </lineage>
</organism>